<dbReference type="InterPro" id="IPR007348">
    <property type="entry name" value="CopC_dom"/>
</dbReference>
<dbReference type="InterPro" id="IPR014756">
    <property type="entry name" value="Ig_E-set"/>
</dbReference>
<keyword evidence="9" id="KW-1185">Reference proteome</keyword>
<evidence type="ECO:0000256" key="5">
    <source>
        <dbReference type="ARBA" id="ARBA00023008"/>
    </source>
</evidence>
<protein>
    <recommendedName>
        <fullName evidence="7">CopC domain-containing protein</fullName>
    </recommendedName>
</protein>
<sequence length="133" mass="13934">MRLNSLFALAAAGVVALAAPLATSMPAMAHTKVVASSPAQGATVAKPRQVRLTFSEALLPPTVATSIVMTAMPGVKNHGEMVIRNFTSSWSEGNKTLTLSLRQPLRAGTYDVRWQAAGADGHRMKGAVSFTVS</sequence>
<accession>A0ABM6MBL6</accession>
<keyword evidence="3 6" id="KW-0732">Signal</keyword>
<dbReference type="InterPro" id="IPR047685">
    <property type="entry name" value="CopC-like"/>
</dbReference>
<evidence type="ECO:0000259" key="7">
    <source>
        <dbReference type="Pfam" id="PF04234"/>
    </source>
</evidence>
<reference evidence="8 9" key="1">
    <citation type="submission" date="2017-03" db="EMBL/GenBank/DDBJ databases">
        <title>Complete genome sequence of Blastomonas fulva degrading microcsystin LR.</title>
        <authorList>
            <person name="Lee H.-g."/>
            <person name="Jin L."/>
            <person name="oh H.-M."/>
        </authorList>
    </citation>
    <scope>NUCLEOTIDE SEQUENCE [LARGE SCALE GENOMIC DNA]</scope>
    <source>
        <strain evidence="8 9">T2</strain>
    </source>
</reference>
<dbReference type="Proteomes" id="UP000258016">
    <property type="component" value="Chromosome"/>
</dbReference>
<dbReference type="Pfam" id="PF04234">
    <property type="entry name" value="CopC"/>
    <property type="match status" value="1"/>
</dbReference>
<dbReference type="EMBL" id="CP020083">
    <property type="protein sequence ID" value="ASR53352.1"/>
    <property type="molecule type" value="Genomic_DNA"/>
</dbReference>
<evidence type="ECO:0000256" key="3">
    <source>
        <dbReference type="ARBA" id="ARBA00022729"/>
    </source>
</evidence>
<feature type="domain" description="CopC" evidence="7">
    <location>
        <begin position="30"/>
        <end position="132"/>
    </location>
</feature>
<evidence type="ECO:0000256" key="1">
    <source>
        <dbReference type="ARBA" id="ARBA00004418"/>
    </source>
</evidence>
<organism evidence="8 9">
    <name type="scientific">Blastomonas fulva</name>
    <dbReference type="NCBI Taxonomy" id="1550728"/>
    <lineage>
        <taxon>Bacteria</taxon>
        <taxon>Pseudomonadati</taxon>
        <taxon>Pseudomonadota</taxon>
        <taxon>Alphaproteobacteria</taxon>
        <taxon>Sphingomonadales</taxon>
        <taxon>Sphingomonadaceae</taxon>
        <taxon>Blastomonas</taxon>
    </lineage>
</organism>
<evidence type="ECO:0000256" key="4">
    <source>
        <dbReference type="ARBA" id="ARBA00022764"/>
    </source>
</evidence>
<keyword evidence="5" id="KW-0186">Copper</keyword>
<feature type="chain" id="PRO_5046136577" description="CopC domain-containing protein" evidence="6">
    <location>
        <begin position="30"/>
        <end position="133"/>
    </location>
</feature>
<proteinExistence type="inferred from homology"/>
<feature type="signal peptide" evidence="6">
    <location>
        <begin position="1"/>
        <end position="29"/>
    </location>
</feature>
<dbReference type="SUPFAM" id="SSF81296">
    <property type="entry name" value="E set domains"/>
    <property type="match status" value="1"/>
</dbReference>
<comment type="similarity">
    <text evidence="2">Belongs to the CopC family.</text>
</comment>
<dbReference type="InterPro" id="IPR014755">
    <property type="entry name" value="Cu-Rt/internalin_Ig-like"/>
</dbReference>
<gene>
    <name evidence="8" type="ORF">B5J99_05255</name>
</gene>
<evidence type="ECO:0000256" key="6">
    <source>
        <dbReference type="SAM" id="SignalP"/>
    </source>
</evidence>
<evidence type="ECO:0000256" key="2">
    <source>
        <dbReference type="ARBA" id="ARBA00010509"/>
    </source>
</evidence>
<comment type="subcellular location">
    <subcellularLocation>
        <location evidence="1">Periplasm</location>
    </subcellularLocation>
</comment>
<evidence type="ECO:0000313" key="8">
    <source>
        <dbReference type="EMBL" id="ASR53352.1"/>
    </source>
</evidence>
<dbReference type="Gene3D" id="2.60.40.1220">
    <property type="match status" value="1"/>
</dbReference>
<evidence type="ECO:0000313" key="9">
    <source>
        <dbReference type="Proteomes" id="UP000258016"/>
    </source>
</evidence>
<dbReference type="NCBIfam" id="NF033814">
    <property type="entry name" value="copper_CopC"/>
    <property type="match status" value="1"/>
</dbReference>
<name>A0ABM6MBL6_9SPHN</name>
<keyword evidence="4" id="KW-0574">Periplasm</keyword>